<comment type="caution">
    <text evidence="2">The sequence shown here is derived from an EMBL/GenBank/DDBJ whole genome shotgun (WGS) entry which is preliminary data.</text>
</comment>
<protein>
    <submittedName>
        <fullName evidence="2">PiggyBac transposable element-derived protein 2</fullName>
    </submittedName>
</protein>
<dbReference type="InterPro" id="IPR029526">
    <property type="entry name" value="PGBD"/>
</dbReference>
<gene>
    <name evidence="2" type="primary">PGBD2</name>
    <name evidence="2" type="ORF">NPIL_128301</name>
</gene>
<evidence type="ECO:0000259" key="1">
    <source>
        <dbReference type="Pfam" id="PF13843"/>
    </source>
</evidence>
<dbReference type="PANTHER" id="PTHR47272:SF1">
    <property type="entry name" value="PIGGYBAC TRANSPOSABLE ELEMENT-DERIVED PROTEIN 3-LIKE"/>
    <property type="match status" value="1"/>
</dbReference>
<name>A0A8X6Q6L4_NEPPI</name>
<dbReference type="EMBL" id="BMAW01028832">
    <property type="protein sequence ID" value="GFU09348.1"/>
    <property type="molecule type" value="Genomic_DNA"/>
</dbReference>
<evidence type="ECO:0000313" key="3">
    <source>
        <dbReference type="Proteomes" id="UP000887013"/>
    </source>
</evidence>
<dbReference type="Proteomes" id="UP000887013">
    <property type="component" value="Unassembled WGS sequence"/>
</dbReference>
<organism evidence="2 3">
    <name type="scientific">Nephila pilipes</name>
    <name type="common">Giant wood spider</name>
    <name type="synonym">Nephila maculata</name>
    <dbReference type="NCBI Taxonomy" id="299642"/>
    <lineage>
        <taxon>Eukaryota</taxon>
        <taxon>Metazoa</taxon>
        <taxon>Ecdysozoa</taxon>
        <taxon>Arthropoda</taxon>
        <taxon>Chelicerata</taxon>
        <taxon>Arachnida</taxon>
        <taxon>Araneae</taxon>
        <taxon>Araneomorphae</taxon>
        <taxon>Entelegynae</taxon>
        <taxon>Araneoidea</taxon>
        <taxon>Nephilidae</taxon>
        <taxon>Nephila</taxon>
    </lineage>
</organism>
<proteinExistence type="predicted"/>
<evidence type="ECO:0000313" key="2">
    <source>
        <dbReference type="EMBL" id="GFU09348.1"/>
    </source>
</evidence>
<sequence>MPIVHLLSVRSYWSNELGFPIIQNTLNRDQFEKIRKFIHFNENQKHLSRDDSNCDRLHKLRSTIDILNKYVASILFEQNLSIDEEMCVTKFRHYMKQYMLNKSYKWGFELFVHADISGYAYNFEVYSGQEYILKKLITEPDFGLSSNVFIRLSRRIPRSENHKLYFDNYYTALPLMVHLANTGIHTLGTVRRNRIPE</sequence>
<dbReference type="PANTHER" id="PTHR47272">
    <property type="entry name" value="DDE_TNP_1_7 DOMAIN-CONTAINING PROTEIN"/>
    <property type="match status" value="1"/>
</dbReference>
<dbReference type="OrthoDB" id="6422351at2759"/>
<dbReference type="AlphaFoldDB" id="A0A8X6Q6L4"/>
<accession>A0A8X6Q6L4</accession>
<keyword evidence="3" id="KW-1185">Reference proteome</keyword>
<dbReference type="Pfam" id="PF13843">
    <property type="entry name" value="DDE_Tnp_1_7"/>
    <property type="match status" value="1"/>
</dbReference>
<reference evidence="2" key="1">
    <citation type="submission" date="2020-08" db="EMBL/GenBank/DDBJ databases">
        <title>Multicomponent nature underlies the extraordinary mechanical properties of spider dragline silk.</title>
        <authorList>
            <person name="Kono N."/>
            <person name="Nakamura H."/>
            <person name="Mori M."/>
            <person name="Yoshida Y."/>
            <person name="Ohtoshi R."/>
            <person name="Malay A.D."/>
            <person name="Moran D.A.P."/>
            <person name="Tomita M."/>
            <person name="Numata K."/>
            <person name="Arakawa K."/>
        </authorList>
    </citation>
    <scope>NUCLEOTIDE SEQUENCE</scope>
</reference>
<feature type="domain" description="PiggyBac transposable element-derived protein" evidence="1">
    <location>
        <begin position="3"/>
        <end position="194"/>
    </location>
</feature>